<name>A0ACC7NZD2_9BACL</name>
<organism evidence="1 2">
    <name type="scientific">Paenibacillus mesotrionivorans</name>
    <dbReference type="NCBI Taxonomy" id="3160968"/>
    <lineage>
        <taxon>Bacteria</taxon>
        <taxon>Bacillati</taxon>
        <taxon>Bacillota</taxon>
        <taxon>Bacilli</taxon>
        <taxon>Bacillales</taxon>
        <taxon>Paenibacillaceae</taxon>
        <taxon>Paenibacillus</taxon>
    </lineage>
</organism>
<proteinExistence type="predicted"/>
<keyword evidence="2" id="KW-1185">Reference proteome</keyword>
<dbReference type="Proteomes" id="UP001631969">
    <property type="component" value="Unassembled WGS sequence"/>
</dbReference>
<protein>
    <submittedName>
        <fullName evidence="1">Heavy metal translocating P-type ATPase</fullName>
    </submittedName>
</protein>
<evidence type="ECO:0000313" key="2">
    <source>
        <dbReference type="Proteomes" id="UP001631969"/>
    </source>
</evidence>
<evidence type="ECO:0000313" key="1">
    <source>
        <dbReference type="EMBL" id="MFM9329056.1"/>
    </source>
</evidence>
<accession>A0ACC7NZD2</accession>
<gene>
    <name evidence="1" type="ORF">ACI1P1_12235</name>
</gene>
<sequence>MSENLYEKYRKFIFPGLLLLFILLSLIPGQENWLGFSLATIPLLLGGGYITWTTLVVVMEKRKITAGMLVVFALIGTTYVGEYLAGAIVAFMMIFGEFLEDITLDRTRNAVRALVELSPDTAWVKRNGEYVSVSVEEVRIKDYVLVKPGERIPVDGTILSGQVVINEAAITGESLPVEKTAGAKVFAGTVNQSGALEMITERIGDDTTLGKIIEVVYEAQENKGETQRVADQFAKYFTPVILLICVAVWVVTKDLTRVMAVLVIACPCALVLATPTAVVASVGNAAKRGALIKGGVALEKAGKVTVVCLDKTGTLTAGRPHVVEIQAFNASYSENEVLAIAAIAEKRSEHPLAVAVLKEAENRALPIREPQEFKAIFGRGVQCMIDGIPVEVSNRRVLEFVSASEEALNFLDVQEAEGRTALLVVQNGEIIGGMSIADELREDAPFAVKAMKQSGVRRIIMLTGDNEKTARSITQQVGLTEYKANLFPEDKLEFVKSLQQDGEIVAMIGDGVNDAPALALADVGIAMGAAGTDVAIESADMALMADDLKMVPVTLDLSRRALGIIKQNIWVFAVAVNIVGIALASSGYLSPIAAAVVHNASSIFVVLNSARLLTYKSKSIAAAPELLSRQVKSTAI</sequence>
<dbReference type="EMBL" id="JBJURJ010000007">
    <property type="protein sequence ID" value="MFM9329056.1"/>
    <property type="molecule type" value="Genomic_DNA"/>
</dbReference>
<reference evidence="1" key="1">
    <citation type="submission" date="2024-12" db="EMBL/GenBank/DDBJ databases">
        <authorList>
            <person name="Wu N."/>
        </authorList>
    </citation>
    <scope>NUCLEOTIDE SEQUENCE</scope>
    <source>
        <strain evidence="1">P15</strain>
    </source>
</reference>
<comment type="caution">
    <text evidence="1">The sequence shown here is derived from an EMBL/GenBank/DDBJ whole genome shotgun (WGS) entry which is preliminary data.</text>
</comment>